<evidence type="ECO:0000256" key="1">
    <source>
        <dbReference type="SAM" id="MobiDB-lite"/>
    </source>
</evidence>
<accession>A0A6A6HGH6</accession>
<feature type="compositionally biased region" description="Basic and acidic residues" evidence="1">
    <location>
        <begin position="214"/>
        <end position="224"/>
    </location>
</feature>
<keyword evidence="2" id="KW-1133">Transmembrane helix</keyword>
<keyword evidence="4" id="KW-1185">Reference proteome</keyword>
<reference evidence="3" key="1">
    <citation type="journal article" date="2020" name="Stud. Mycol.">
        <title>101 Dothideomycetes genomes: a test case for predicting lifestyles and emergence of pathogens.</title>
        <authorList>
            <person name="Haridas S."/>
            <person name="Albert R."/>
            <person name="Binder M."/>
            <person name="Bloem J."/>
            <person name="Labutti K."/>
            <person name="Salamov A."/>
            <person name="Andreopoulos B."/>
            <person name="Baker S."/>
            <person name="Barry K."/>
            <person name="Bills G."/>
            <person name="Bluhm B."/>
            <person name="Cannon C."/>
            <person name="Castanera R."/>
            <person name="Culley D."/>
            <person name="Daum C."/>
            <person name="Ezra D."/>
            <person name="Gonzalez J."/>
            <person name="Henrissat B."/>
            <person name="Kuo A."/>
            <person name="Liang C."/>
            <person name="Lipzen A."/>
            <person name="Lutzoni F."/>
            <person name="Magnuson J."/>
            <person name="Mondo S."/>
            <person name="Nolan M."/>
            <person name="Ohm R."/>
            <person name="Pangilinan J."/>
            <person name="Park H.-J."/>
            <person name="Ramirez L."/>
            <person name="Alfaro M."/>
            <person name="Sun H."/>
            <person name="Tritt A."/>
            <person name="Yoshinaga Y."/>
            <person name="Zwiers L.-H."/>
            <person name="Turgeon B."/>
            <person name="Goodwin S."/>
            <person name="Spatafora J."/>
            <person name="Crous P."/>
            <person name="Grigoriev I."/>
        </authorList>
    </citation>
    <scope>NUCLEOTIDE SEQUENCE</scope>
    <source>
        <strain evidence="3">Tuck. ex Michener</strain>
    </source>
</reference>
<dbReference type="Proteomes" id="UP000800092">
    <property type="component" value="Unassembled WGS sequence"/>
</dbReference>
<feature type="compositionally biased region" description="Basic and acidic residues" evidence="1">
    <location>
        <begin position="385"/>
        <end position="394"/>
    </location>
</feature>
<feature type="region of interest" description="Disordered" evidence="1">
    <location>
        <begin position="535"/>
        <end position="600"/>
    </location>
</feature>
<feature type="compositionally biased region" description="Basic and acidic residues" evidence="1">
    <location>
        <begin position="547"/>
        <end position="571"/>
    </location>
</feature>
<feature type="region of interest" description="Disordered" evidence="1">
    <location>
        <begin position="281"/>
        <end position="317"/>
    </location>
</feature>
<sequence length="600" mass="65614">MVFACRSVVIDEYSVQSYLILDENENPAFSVDQKDLKLLQTINFHGPTYCSHETSLRKINQSNNASSAGNPLIKDGVRYPFSLSNRSQTPLSSPKMKVTVIAFLIVLGLCVISVHALPFPTPGDVDLSWTLLPPDKRPSKDKPAAAPVTGPAAEESKDAAPKCPKCPAANATTNATANVTQIPVAYVNLVNLQVDKAEQKPPKRDLPSSPSTDGLDKRDHDHNSNVDATYNQNLKADTKIHHDTDIFNDNRVNDIDTHVQNNNNYNSEVTNVLNVTHITDTDIVRAEPEGNPSEKRESTLVKNDHRSKSPTQRSPSLKFRRALRGVLPGSVDRLVDKISNIIREVGSAKTGTATLRQLRDVKKAVYEWQAEVGWTPTPQPARPRPASEEKKNDEQNVLPGKPQSSPPPKAKREEENDEKKSVKAPRRVRIPSRLGDWEKPLRTSNRNGTDSIVGWDNRVYLIPAGAKGVPVARPCNRTSNGNGTDSILAYNGKMYPVPAGSKGVDRTAVPPPRWPVRESIERIVKGVVEGETEVKEGVPVSPGAKAEQARKAEEARKAGEKVRPVARDKGKIGPNKKVVTSPGILGYADSLSASEKGDKK</sequence>
<organism evidence="3 4">
    <name type="scientific">Viridothelium virens</name>
    <name type="common">Speckled blister lichen</name>
    <name type="synonym">Trypethelium virens</name>
    <dbReference type="NCBI Taxonomy" id="1048519"/>
    <lineage>
        <taxon>Eukaryota</taxon>
        <taxon>Fungi</taxon>
        <taxon>Dikarya</taxon>
        <taxon>Ascomycota</taxon>
        <taxon>Pezizomycotina</taxon>
        <taxon>Dothideomycetes</taxon>
        <taxon>Dothideomycetes incertae sedis</taxon>
        <taxon>Trypetheliales</taxon>
        <taxon>Trypetheliaceae</taxon>
        <taxon>Viridothelium</taxon>
    </lineage>
</organism>
<proteinExistence type="predicted"/>
<feature type="region of interest" description="Disordered" evidence="1">
    <location>
        <begin position="196"/>
        <end position="235"/>
    </location>
</feature>
<feature type="transmembrane region" description="Helical" evidence="2">
    <location>
        <begin position="98"/>
        <end position="117"/>
    </location>
</feature>
<feature type="compositionally biased region" description="Basic and acidic residues" evidence="1">
    <location>
        <begin position="196"/>
        <end position="206"/>
    </location>
</feature>
<evidence type="ECO:0000313" key="4">
    <source>
        <dbReference type="Proteomes" id="UP000800092"/>
    </source>
</evidence>
<evidence type="ECO:0000256" key="2">
    <source>
        <dbReference type="SAM" id="Phobius"/>
    </source>
</evidence>
<dbReference type="AlphaFoldDB" id="A0A6A6HGH6"/>
<feature type="region of interest" description="Disordered" evidence="1">
    <location>
        <begin position="135"/>
        <end position="163"/>
    </location>
</feature>
<feature type="compositionally biased region" description="Low complexity" evidence="1">
    <location>
        <begin position="537"/>
        <end position="546"/>
    </location>
</feature>
<feature type="compositionally biased region" description="Polar residues" evidence="1">
    <location>
        <begin position="225"/>
        <end position="235"/>
    </location>
</feature>
<feature type="compositionally biased region" description="Basic and acidic residues" evidence="1">
    <location>
        <begin position="410"/>
        <end position="421"/>
    </location>
</feature>
<feature type="region of interest" description="Disordered" evidence="1">
    <location>
        <begin position="374"/>
        <end position="431"/>
    </location>
</feature>
<keyword evidence="2" id="KW-0472">Membrane</keyword>
<dbReference type="EMBL" id="ML991781">
    <property type="protein sequence ID" value="KAF2237215.1"/>
    <property type="molecule type" value="Genomic_DNA"/>
</dbReference>
<evidence type="ECO:0000313" key="3">
    <source>
        <dbReference type="EMBL" id="KAF2237215.1"/>
    </source>
</evidence>
<feature type="compositionally biased region" description="Basic and acidic residues" evidence="1">
    <location>
        <begin position="281"/>
        <end position="307"/>
    </location>
</feature>
<name>A0A6A6HGH6_VIRVR</name>
<gene>
    <name evidence="3" type="ORF">EV356DRAFT_496771</name>
</gene>
<protein>
    <submittedName>
        <fullName evidence="3">Uncharacterized protein</fullName>
    </submittedName>
</protein>
<keyword evidence="2" id="KW-0812">Transmembrane</keyword>